<dbReference type="Proteomes" id="UP000250443">
    <property type="component" value="Unassembled WGS sequence"/>
</dbReference>
<evidence type="ECO:0000313" key="10">
    <source>
        <dbReference type="Proteomes" id="UP000626180"/>
    </source>
</evidence>
<dbReference type="Gene3D" id="3.40.50.10810">
    <property type="entry name" value="Tandem AAA-ATPase domain"/>
    <property type="match status" value="1"/>
</dbReference>
<evidence type="ECO:0000256" key="3">
    <source>
        <dbReference type="PROSITE-ProRule" id="PRU00325"/>
    </source>
</evidence>
<evidence type="ECO:0000256" key="2">
    <source>
        <dbReference type="ARBA" id="ARBA00022806"/>
    </source>
</evidence>
<dbReference type="EMBL" id="JADMCD010000002">
    <property type="protein sequence ID" value="MBF8640322.1"/>
    <property type="molecule type" value="Genomic_DNA"/>
</dbReference>
<protein>
    <submittedName>
        <fullName evidence="7">Helicase</fullName>
    </submittedName>
    <submittedName>
        <fullName evidence="8">Non-specific serine/threonine protein kinase</fullName>
    </submittedName>
</protein>
<keyword evidence="10" id="KW-1185">Reference proteome</keyword>
<dbReference type="Gene3D" id="3.40.50.300">
    <property type="entry name" value="P-loop containing nucleotide triphosphate hydrolases"/>
    <property type="match status" value="1"/>
</dbReference>
<evidence type="ECO:0000313" key="7">
    <source>
        <dbReference type="EMBL" id="MBF8640322.1"/>
    </source>
</evidence>
<dbReference type="GO" id="GO:0004386">
    <property type="term" value="F:helicase activity"/>
    <property type="evidence" value="ECO:0007669"/>
    <property type="project" value="UniProtKB-KW"/>
</dbReference>
<keyword evidence="2 7" id="KW-0547">Nucleotide-binding</keyword>
<dbReference type="SUPFAM" id="SSF52540">
    <property type="entry name" value="P-loop containing nucleoside triphosphate hydrolases"/>
    <property type="match status" value="2"/>
</dbReference>
<dbReference type="SMART" id="SM00487">
    <property type="entry name" value="DEXDc"/>
    <property type="match status" value="1"/>
</dbReference>
<dbReference type="RefSeq" id="WP_010795370.1">
    <property type="nucleotide sequence ID" value="NZ_CP069262.1"/>
</dbReference>
<keyword evidence="2 7" id="KW-0067">ATP-binding</keyword>
<keyword evidence="3" id="KW-0863">Zinc-finger</keyword>
<dbReference type="PANTHER" id="PTHR10799">
    <property type="entry name" value="SNF2/RAD54 HELICASE FAMILY"/>
    <property type="match status" value="1"/>
</dbReference>
<keyword evidence="8" id="KW-0418">Kinase</keyword>
<sequence length="872" mass="98308">MRLRFDHLHWQDWKGSFTERNYERGRRYAQEGYATVRSAADGLVYAICSSPSGLDYRQSITLKPGPRGWFVDGRCTCGAGRNCKHTAAVLFELERLQRAGSPPPRREAAETAINLVKPPKPLLVLGSHTQVDYDRQTARMRPVTRHRAALAFLYDGKKVFGKPVPGRSSAATLPTRHSEAEQRLRQVLQDAGLRVATRRSAALPEDAGEMFEMPDDSSWLRFIEVTLPQLRGAGWQIDMRPEFAFELTEVENWYGEIEEAPDHEWFDLELGIVVQGRRVSLLPILIDLIRRDPQLFEPGALARRSDDERLLLRVESPAARKQGRPTRIALSLGRLKPLLAALMELHGHSLPANTKQIRLSHLDAARLAELEENIPLTWQGGEQLRNFAHRLRHYSASPLHVPESLRAELRPYQRDGLAWLQALRELDVGGILADDMGLGKTLQTLAHILVEKTAGRLTSPAMIVMPTSLIPNWQDEAAKFTPELKVLALHGTQRRNLFERIPEHDIILTTYALLPRDAEQLASFSFHLLVLDEAQSIKNAATKAAQAARGLNTRHRLCLTGTPLENHLGELWSQFHFLMPGWLGDIKDFKRDYRTPIEKNGDTQRLAQLKGRVKPFILRRTKQRVASELPPKTEIVQLVELTQPQRDLYETVRVALDEKVRSEISKKGLARSQIIVLDALLKLRQVCCDIRLVNGNETSAKSSGKLLGLLELLEGLLANGSRVLLFSQFTSMLALIQQALDEKRIDYVTLTGETQDRRTPVEQFQSGEAPVFLLSLKAGGTGLNLTAADTVIHFDPWWNPAAESQATDRAYRIGQDKPVFVYKLIARGTLEEKIQQLQYEKSRIAAGILEENTADWRMSEADIEALFTPLGK</sequence>
<dbReference type="EMBL" id="UAUF01000009">
    <property type="protein sequence ID" value="SPZ03759.1"/>
    <property type="molecule type" value="Genomic_DNA"/>
</dbReference>
<dbReference type="Pfam" id="PF00176">
    <property type="entry name" value="SNF2-rel_dom"/>
    <property type="match status" value="1"/>
</dbReference>
<dbReference type="InterPro" id="IPR001650">
    <property type="entry name" value="Helicase_C-like"/>
</dbReference>
<feature type="domain" description="Helicase C-terminal" evidence="6">
    <location>
        <begin position="708"/>
        <end position="864"/>
    </location>
</feature>
<dbReference type="InterPro" id="IPR014001">
    <property type="entry name" value="Helicase_ATP-bd"/>
</dbReference>
<keyword evidence="3" id="KW-0479">Metal-binding</keyword>
<dbReference type="CDD" id="cd18793">
    <property type="entry name" value="SF2_C_SNF"/>
    <property type="match status" value="1"/>
</dbReference>
<feature type="domain" description="Helicase ATP-binding" evidence="5">
    <location>
        <begin position="421"/>
        <end position="581"/>
    </location>
</feature>
<dbReference type="AlphaFoldDB" id="A0A2X2E6N0"/>
<dbReference type="Proteomes" id="UP000626180">
    <property type="component" value="Unassembled WGS sequence"/>
</dbReference>
<evidence type="ECO:0000259" key="5">
    <source>
        <dbReference type="PROSITE" id="PS51192"/>
    </source>
</evidence>
<keyword evidence="3" id="KW-0862">Zinc</keyword>
<keyword evidence="8" id="KW-0808">Transferase</keyword>
<dbReference type="PROSITE" id="PS51194">
    <property type="entry name" value="HELICASE_CTER"/>
    <property type="match status" value="1"/>
</dbReference>
<dbReference type="PROSITE" id="PS50966">
    <property type="entry name" value="ZF_SWIM"/>
    <property type="match status" value="1"/>
</dbReference>
<dbReference type="InterPro" id="IPR038718">
    <property type="entry name" value="SNF2-like_sf"/>
</dbReference>
<name>A0A2X2E6N0_PSELU</name>
<reference evidence="8 9" key="1">
    <citation type="submission" date="2018-06" db="EMBL/GenBank/DDBJ databases">
        <authorList>
            <consortium name="Pathogen Informatics"/>
            <person name="Doyle S."/>
        </authorList>
    </citation>
    <scope>NUCLEOTIDE SEQUENCE [LARGE SCALE GENOMIC DNA]</scope>
    <source>
        <strain evidence="8 9">NCTC11842</strain>
    </source>
</reference>
<dbReference type="GO" id="GO:0005524">
    <property type="term" value="F:ATP binding"/>
    <property type="evidence" value="ECO:0007669"/>
    <property type="project" value="InterPro"/>
</dbReference>
<dbReference type="FunFam" id="3.40.50.10810:FF:000091">
    <property type="entry name" value="DNA helicase, SNF2/RAD54 family"/>
    <property type="match status" value="1"/>
</dbReference>
<dbReference type="GO" id="GO:0004674">
    <property type="term" value="F:protein serine/threonine kinase activity"/>
    <property type="evidence" value="ECO:0007669"/>
    <property type="project" value="UniProtKB-KW"/>
</dbReference>
<evidence type="ECO:0000313" key="8">
    <source>
        <dbReference type="EMBL" id="SPZ03759.1"/>
    </source>
</evidence>
<dbReference type="GO" id="GO:0008270">
    <property type="term" value="F:zinc ion binding"/>
    <property type="evidence" value="ECO:0007669"/>
    <property type="project" value="UniProtKB-KW"/>
</dbReference>
<keyword evidence="8" id="KW-0723">Serine/threonine-protein kinase</keyword>
<evidence type="ECO:0000259" key="4">
    <source>
        <dbReference type="PROSITE" id="PS50966"/>
    </source>
</evidence>
<dbReference type="SMART" id="SM00490">
    <property type="entry name" value="HELICc"/>
    <property type="match status" value="1"/>
</dbReference>
<feature type="domain" description="SWIM-type" evidence="4">
    <location>
        <begin position="56"/>
        <end position="94"/>
    </location>
</feature>
<organism evidence="8 9">
    <name type="scientific">Pseudomonas luteola</name>
    <dbReference type="NCBI Taxonomy" id="47886"/>
    <lineage>
        <taxon>Bacteria</taxon>
        <taxon>Pseudomonadati</taxon>
        <taxon>Pseudomonadota</taxon>
        <taxon>Gammaproteobacteria</taxon>
        <taxon>Pseudomonadales</taxon>
        <taxon>Pseudomonadaceae</taxon>
        <taxon>Pseudomonas</taxon>
    </lineage>
</organism>
<dbReference type="InterPro" id="IPR007527">
    <property type="entry name" value="Znf_SWIM"/>
</dbReference>
<evidence type="ECO:0000313" key="9">
    <source>
        <dbReference type="Proteomes" id="UP000250443"/>
    </source>
</evidence>
<proteinExistence type="predicted"/>
<dbReference type="CDD" id="cd18012">
    <property type="entry name" value="DEXQc_arch_SWI2_SNF2"/>
    <property type="match status" value="1"/>
</dbReference>
<reference evidence="7 10" key="2">
    <citation type="submission" date="2020-10" db="EMBL/GenBank/DDBJ databases">
        <title>Genome sequences of Pseudomonas isolates.</title>
        <authorList>
            <person name="Wessels L."/>
            <person name="Reich F."/>
            <person name="Hammerl J."/>
        </authorList>
    </citation>
    <scope>NUCLEOTIDE SEQUENCE [LARGE SCALE GENOMIC DNA]</scope>
    <source>
        <strain evidence="7 10">20-MO00624-0</strain>
    </source>
</reference>
<evidence type="ECO:0000256" key="1">
    <source>
        <dbReference type="ARBA" id="ARBA00022801"/>
    </source>
</evidence>
<keyword evidence="2 7" id="KW-0347">Helicase</keyword>
<dbReference type="PROSITE" id="PS51192">
    <property type="entry name" value="HELICASE_ATP_BIND_1"/>
    <property type="match status" value="1"/>
</dbReference>
<accession>A0A2X2E6N0</accession>
<dbReference type="Pfam" id="PF00271">
    <property type="entry name" value="Helicase_C"/>
    <property type="match status" value="1"/>
</dbReference>
<evidence type="ECO:0000259" key="6">
    <source>
        <dbReference type="PROSITE" id="PS51194"/>
    </source>
</evidence>
<dbReference type="GO" id="GO:0016787">
    <property type="term" value="F:hydrolase activity"/>
    <property type="evidence" value="ECO:0007669"/>
    <property type="project" value="UniProtKB-KW"/>
</dbReference>
<keyword evidence="1" id="KW-0378">Hydrolase</keyword>
<dbReference type="InterPro" id="IPR049730">
    <property type="entry name" value="SNF2/RAD54-like_C"/>
</dbReference>
<dbReference type="InterPro" id="IPR000330">
    <property type="entry name" value="SNF2_N"/>
</dbReference>
<dbReference type="InterPro" id="IPR027417">
    <property type="entry name" value="P-loop_NTPase"/>
</dbReference>
<gene>
    <name evidence="7" type="ORF">IRZ65_06485</name>
    <name evidence="8" type="ORF">NCTC11842_01120</name>
</gene>